<dbReference type="PANTHER" id="PTHR19848:SF8">
    <property type="entry name" value="F-BOX AND WD REPEAT DOMAIN CONTAINING 7"/>
    <property type="match status" value="1"/>
</dbReference>
<name>A0A286U5R2_9AGAM</name>
<evidence type="ECO:0000313" key="5">
    <source>
        <dbReference type="EMBL" id="PAV14882.1"/>
    </source>
</evidence>
<dbReference type="InterPro" id="IPR027417">
    <property type="entry name" value="P-loop_NTPase"/>
</dbReference>
<evidence type="ECO:0000259" key="4">
    <source>
        <dbReference type="PROSITE" id="PS50837"/>
    </source>
</evidence>
<evidence type="ECO:0000256" key="3">
    <source>
        <dbReference type="PROSITE-ProRule" id="PRU00221"/>
    </source>
</evidence>
<dbReference type="PRINTS" id="PR00320">
    <property type="entry name" value="GPROTEINBRPT"/>
</dbReference>
<dbReference type="EMBL" id="NBII01000011">
    <property type="protein sequence ID" value="PAV14882.1"/>
    <property type="molecule type" value="Genomic_DNA"/>
</dbReference>
<dbReference type="InterPro" id="IPR020472">
    <property type="entry name" value="WD40_PAC1"/>
</dbReference>
<feature type="domain" description="NACHT" evidence="4">
    <location>
        <begin position="73"/>
        <end position="222"/>
    </location>
</feature>
<dbReference type="InterPro" id="IPR007111">
    <property type="entry name" value="NACHT_NTPase"/>
</dbReference>
<feature type="repeat" description="WD" evidence="3">
    <location>
        <begin position="841"/>
        <end position="867"/>
    </location>
</feature>
<gene>
    <name evidence="5" type="ORF">PNOK_0943500</name>
</gene>
<dbReference type="Gene3D" id="3.40.50.300">
    <property type="entry name" value="P-loop containing nucleotide triphosphate hydrolases"/>
    <property type="match status" value="1"/>
</dbReference>
<dbReference type="PROSITE" id="PS50294">
    <property type="entry name" value="WD_REPEATS_REGION"/>
    <property type="match status" value="6"/>
</dbReference>
<feature type="repeat" description="WD" evidence="3">
    <location>
        <begin position="912"/>
        <end position="949"/>
    </location>
</feature>
<dbReference type="Proteomes" id="UP000217199">
    <property type="component" value="Unassembled WGS sequence"/>
</dbReference>
<feature type="repeat" description="WD" evidence="3">
    <location>
        <begin position="869"/>
        <end position="912"/>
    </location>
</feature>
<evidence type="ECO:0000313" key="6">
    <source>
        <dbReference type="Proteomes" id="UP000217199"/>
    </source>
</evidence>
<keyword evidence="6" id="KW-1185">Reference proteome</keyword>
<feature type="repeat" description="WD" evidence="3">
    <location>
        <begin position="1034"/>
        <end position="1075"/>
    </location>
</feature>
<keyword evidence="2" id="KW-0677">Repeat</keyword>
<evidence type="ECO:0000256" key="1">
    <source>
        <dbReference type="ARBA" id="ARBA00022574"/>
    </source>
</evidence>
<sequence>MNGSNSTANFVTYNDTTNVYNESDSNKLKKLKDVLKPLTVTDQEANRPKCLKGTRVDLLQQIRTWARSTEYPNVFLLTGGAGTGKSTVARTIAEEFKAGKSLGCYIFFERGKTDSLSITNTVIKTIAYHLACHYSVIAETLSNLIKDDQELSFPSSDILFDSLLYNPLHSISTEYISNPILVVLDALDECGDSEAQESLANLLKDKTLTLPPNIRFLITSRPEEGIAPLLSSASLQSRICEYVKLNHTSESSKKEVVYYIRHELEKLRDENRIIVKGNWDWDENIDKLGCAAEGLFIWASTAIKFINEVKAGRFNRLRKLVNDTKGVGMNLDKLYATVLENCIDWKDDEMKEVFSSVFSLILFGKTPLSDVDIDEILDYEEGTTMDVISGLHSLVVFEAGQPIRIHHTSLYDYLTSTRCDDVSWFIDADVEKSRIVSRCFGLMKNQLRFNICDLETSFKFNKDVPNLEKRVNERIHPGLLYACRQWASHLWNIPYSSEILFVLDNFMYKQLLYWIEVLSLTGSLYECFEPVLESAIGWAKKNERHVPSELLSFLEDALRHIFEFIQPTSESTPHLYMTFLPFKRSESDVARHYSNNMKELTCIEYIGDRVEATTGYTKKIDIGSSVSSFSLSFSGHYSPYIPFFGMCFWDVNSGELIEDPFGREASVSRYSDNIIAVMNRDGAVGEWGADIRERMHGLSTVDIGHITSILDDSPRYRAIGFEDGAIQLWEHREWTAVFEPLKGHSGKVLALVTDQFKGDYLASGSEDQSIIIWNPERREMKLPPLKGHSGPVTSLASIKPDTLGSGSLDGTVHLWDVSTGDMLHTFSASEMGSVYSVARYDNRRILSGSEDGIIRMWDTEHREMPPKKFVGHADKVISLAIDYSNRGRRFASGSSDGTVCVWDIEREREIIEGSVSAMAVSPNGEYLVSGSSNGTVTVWRIETGELIKGPLEGYTDWVTSLSFSPNGLRFASGSEDGTVRIWNLAGYALTCSTEEQQTVRAVCFSPDGNHVASGSGSIIRVFDSKTGEQVLKPLEYHSKLVVSICYSPDGSRIVSGSRDENICIWDALNGTLLQTLPGQVTSVKYSHDGSYFISVSVREDGMIRFWDVNTGKPVGEPIRVQDHFMPTIHFSPDDTHFVSRFWDSCCVWNTSTGKPLFEVNVISLGRSFVFLPSSDSKYIKFASSSGEDGLIRIYCVDIDSKGMISDAPNKDGWLFGNDGNLLSWVPSGFRHSLIYGSCVGILNSRFTTKLTLSKYQGNQWTSCFPSSGIV</sequence>
<keyword evidence="5" id="KW-0675">Receptor</keyword>
<proteinExistence type="predicted"/>
<feature type="repeat" description="WD" evidence="3">
    <location>
        <begin position="951"/>
        <end position="984"/>
    </location>
</feature>
<dbReference type="STRING" id="2282107.A0A286U5R2"/>
<dbReference type="OrthoDB" id="3267051at2759"/>
<dbReference type="SUPFAM" id="SSF52540">
    <property type="entry name" value="P-loop containing nucleoside triphosphate hydrolases"/>
    <property type="match status" value="1"/>
</dbReference>
<evidence type="ECO:0000256" key="2">
    <source>
        <dbReference type="ARBA" id="ARBA00022737"/>
    </source>
</evidence>
<feature type="repeat" description="WD" evidence="3">
    <location>
        <begin position="741"/>
        <end position="774"/>
    </location>
</feature>
<dbReference type="SMART" id="SM00320">
    <property type="entry name" value="WD40"/>
    <property type="match status" value="10"/>
</dbReference>
<dbReference type="AlphaFoldDB" id="A0A286U5R2"/>
<dbReference type="PROSITE" id="PS50082">
    <property type="entry name" value="WD_REPEATS_2"/>
    <property type="match status" value="7"/>
</dbReference>
<reference evidence="5 6" key="1">
    <citation type="journal article" date="2017" name="Mol. Ecol.">
        <title>Comparative and population genomic landscape of Phellinus noxius: A hypervariable fungus causing root rot in trees.</title>
        <authorList>
            <person name="Chung C.L."/>
            <person name="Lee T.J."/>
            <person name="Akiba M."/>
            <person name="Lee H.H."/>
            <person name="Kuo T.H."/>
            <person name="Liu D."/>
            <person name="Ke H.M."/>
            <person name="Yokoi T."/>
            <person name="Roa M.B."/>
            <person name="Lu M.J."/>
            <person name="Chang Y.Y."/>
            <person name="Ann P.J."/>
            <person name="Tsai J.N."/>
            <person name="Chen C.Y."/>
            <person name="Tzean S.S."/>
            <person name="Ota Y."/>
            <person name="Hattori T."/>
            <person name="Sahashi N."/>
            <person name="Liou R.F."/>
            <person name="Kikuchi T."/>
            <person name="Tsai I.J."/>
        </authorList>
    </citation>
    <scope>NUCLEOTIDE SEQUENCE [LARGE SCALE GENOMIC DNA]</scope>
    <source>
        <strain evidence="5 6">FFPRI411160</strain>
    </source>
</reference>
<dbReference type="PANTHER" id="PTHR19848">
    <property type="entry name" value="WD40 REPEAT PROTEIN"/>
    <property type="match status" value="1"/>
</dbReference>
<accession>A0A286U5R2</accession>
<dbReference type="CDD" id="cd00200">
    <property type="entry name" value="WD40"/>
    <property type="match status" value="1"/>
</dbReference>
<keyword evidence="1 3" id="KW-0853">WD repeat</keyword>
<feature type="repeat" description="WD" evidence="3">
    <location>
        <begin position="785"/>
        <end position="825"/>
    </location>
</feature>
<organism evidence="5 6">
    <name type="scientific">Pyrrhoderma noxium</name>
    <dbReference type="NCBI Taxonomy" id="2282107"/>
    <lineage>
        <taxon>Eukaryota</taxon>
        <taxon>Fungi</taxon>
        <taxon>Dikarya</taxon>
        <taxon>Basidiomycota</taxon>
        <taxon>Agaricomycotina</taxon>
        <taxon>Agaricomycetes</taxon>
        <taxon>Hymenochaetales</taxon>
        <taxon>Hymenochaetaceae</taxon>
        <taxon>Pyrrhoderma</taxon>
    </lineage>
</organism>
<dbReference type="Gene3D" id="2.130.10.10">
    <property type="entry name" value="YVTN repeat-like/Quinoprotein amine dehydrogenase"/>
    <property type="match status" value="4"/>
</dbReference>
<dbReference type="PROSITE" id="PS00678">
    <property type="entry name" value="WD_REPEATS_1"/>
    <property type="match status" value="2"/>
</dbReference>
<dbReference type="InterPro" id="IPR036322">
    <property type="entry name" value="WD40_repeat_dom_sf"/>
</dbReference>
<dbReference type="Pfam" id="PF24883">
    <property type="entry name" value="NPHP3_N"/>
    <property type="match status" value="1"/>
</dbReference>
<comment type="caution">
    <text evidence="5">The sequence shown here is derived from an EMBL/GenBank/DDBJ whole genome shotgun (WGS) entry which is preliminary data.</text>
</comment>
<dbReference type="SUPFAM" id="SSF50978">
    <property type="entry name" value="WD40 repeat-like"/>
    <property type="match status" value="2"/>
</dbReference>
<dbReference type="InterPro" id="IPR015943">
    <property type="entry name" value="WD40/YVTN_repeat-like_dom_sf"/>
</dbReference>
<dbReference type="InterPro" id="IPR056884">
    <property type="entry name" value="NPHP3-like_N"/>
</dbReference>
<dbReference type="InParanoid" id="A0A286U5R2"/>
<protein>
    <submittedName>
        <fullName evidence="5">Nucleotide-binding-oligomerization-domain like receptor</fullName>
    </submittedName>
</protein>
<dbReference type="Pfam" id="PF00400">
    <property type="entry name" value="WD40"/>
    <property type="match status" value="9"/>
</dbReference>
<dbReference type="InterPro" id="IPR019775">
    <property type="entry name" value="WD40_repeat_CS"/>
</dbReference>
<dbReference type="PROSITE" id="PS50837">
    <property type="entry name" value="NACHT"/>
    <property type="match status" value="1"/>
</dbReference>
<dbReference type="InterPro" id="IPR001680">
    <property type="entry name" value="WD40_rpt"/>
</dbReference>